<dbReference type="AlphaFoldDB" id="B0MNB9"/>
<protein>
    <submittedName>
        <fullName evidence="1">Uncharacterized protein</fullName>
    </submittedName>
</protein>
<reference evidence="1" key="1">
    <citation type="submission" date="2007-10" db="EMBL/GenBank/DDBJ databases">
        <authorList>
            <person name="Fulton L."/>
            <person name="Clifton S."/>
            <person name="Fulton B."/>
            <person name="Xu J."/>
            <person name="Minx P."/>
            <person name="Pepin K.H."/>
            <person name="Johnson M."/>
            <person name="Thiruvilangam P."/>
            <person name="Bhonagiri V."/>
            <person name="Nash W.E."/>
            <person name="Mardis E.R."/>
            <person name="Wilson R.K."/>
        </authorList>
    </citation>
    <scope>NUCLEOTIDE SEQUENCE [LARGE SCALE GENOMIC DNA]</scope>
    <source>
        <strain evidence="1">DSM 15702</strain>
    </source>
</reference>
<reference evidence="1" key="2">
    <citation type="submission" date="2014-06" db="EMBL/GenBank/DDBJ databases">
        <title>Draft genome sequence of Eubacterium siraeum (DSM 15702).</title>
        <authorList>
            <person name="Sudarsanam P."/>
            <person name="Ley R."/>
            <person name="Guruge J."/>
            <person name="Turnbaugh P.J."/>
            <person name="Mahowald M."/>
            <person name="Liep D."/>
            <person name="Gordon J."/>
        </authorList>
    </citation>
    <scope>NUCLEOTIDE SEQUENCE</scope>
    <source>
        <strain evidence="1">DSM 15702</strain>
    </source>
</reference>
<comment type="caution">
    <text evidence="1">The sequence shown here is derived from an EMBL/GenBank/DDBJ whole genome shotgun (WGS) entry which is preliminary data.</text>
</comment>
<keyword evidence="2" id="KW-1185">Reference proteome</keyword>
<proteinExistence type="predicted"/>
<dbReference type="EMBL" id="ABCA03000045">
    <property type="protein sequence ID" value="EDS00844.1"/>
    <property type="molecule type" value="Genomic_DNA"/>
</dbReference>
<evidence type="ECO:0000313" key="1">
    <source>
        <dbReference type="EMBL" id="EDS00844.1"/>
    </source>
</evidence>
<evidence type="ECO:0000313" key="2">
    <source>
        <dbReference type="Proteomes" id="UP000005326"/>
    </source>
</evidence>
<organism evidence="1 2">
    <name type="scientific">[Eubacterium] siraeum DSM 15702</name>
    <dbReference type="NCBI Taxonomy" id="428128"/>
    <lineage>
        <taxon>Bacteria</taxon>
        <taxon>Bacillati</taxon>
        <taxon>Bacillota</taxon>
        <taxon>Clostridia</taxon>
        <taxon>Eubacteriales</taxon>
        <taxon>Oscillospiraceae</taxon>
        <taxon>Oscillospiraceae incertae sedis</taxon>
    </lineage>
</organism>
<gene>
    <name evidence="1" type="ORF">EUBSIR_01328</name>
</gene>
<accession>B0MNB9</accession>
<sequence>MLKYNHNEGAFAPVYIVYLPFQTAVCKIQTANRNLQSAAADMNVKG</sequence>
<name>B0MNB9_9FIRM</name>
<dbReference type="Proteomes" id="UP000005326">
    <property type="component" value="Unassembled WGS sequence"/>
</dbReference>